<keyword evidence="7" id="KW-0408">Iron</keyword>
<dbReference type="GO" id="GO:0052693">
    <property type="term" value="F:epoxyqueuosine reductase activity"/>
    <property type="evidence" value="ECO:0007669"/>
    <property type="project" value="UniProtKB-EC"/>
</dbReference>
<keyword evidence="11" id="KW-1185">Reference proteome</keyword>
<evidence type="ECO:0000256" key="8">
    <source>
        <dbReference type="ARBA" id="ARBA00023014"/>
    </source>
</evidence>
<evidence type="ECO:0000256" key="7">
    <source>
        <dbReference type="ARBA" id="ARBA00023004"/>
    </source>
</evidence>
<dbReference type="AlphaFoldDB" id="A0A923J302"/>
<dbReference type="Proteomes" id="UP000563151">
    <property type="component" value="Unassembled WGS sequence"/>
</dbReference>
<evidence type="ECO:0000256" key="6">
    <source>
        <dbReference type="ARBA" id="ARBA00023002"/>
    </source>
</evidence>
<dbReference type="Pfam" id="PF13484">
    <property type="entry name" value="Fer4_16"/>
    <property type="match status" value="1"/>
</dbReference>
<dbReference type="GO" id="GO:0046872">
    <property type="term" value="F:metal ion binding"/>
    <property type="evidence" value="ECO:0007669"/>
    <property type="project" value="UniProtKB-KW"/>
</dbReference>
<evidence type="ECO:0000256" key="1">
    <source>
        <dbReference type="ARBA" id="ARBA00022485"/>
    </source>
</evidence>
<dbReference type="PANTHER" id="PTHR30002">
    <property type="entry name" value="EPOXYQUEUOSINE REDUCTASE"/>
    <property type="match status" value="1"/>
</dbReference>
<dbReference type="PROSITE" id="PS00198">
    <property type="entry name" value="4FE4S_FER_1"/>
    <property type="match status" value="1"/>
</dbReference>
<evidence type="ECO:0000256" key="3">
    <source>
        <dbReference type="ARBA" id="ARBA00022694"/>
    </source>
</evidence>
<dbReference type="EMBL" id="JAAZWO010000028">
    <property type="protein sequence ID" value="MBC2399430.1"/>
    <property type="molecule type" value="Genomic_DNA"/>
</dbReference>
<keyword evidence="3" id="KW-0819">tRNA processing</keyword>
<dbReference type="GO" id="GO:0051539">
    <property type="term" value="F:4 iron, 4 sulfur cluster binding"/>
    <property type="evidence" value="ECO:0007669"/>
    <property type="project" value="UniProtKB-KW"/>
</dbReference>
<dbReference type="InterPro" id="IPR004453">
    <property type="entry name" value="QueG"/>
</dbReference>
<dbReference type="NCBIfam" id="TIGR00276">
    <property type="entry name" value="tRNA epoxyqueuosine(34) reductase QueG"/>
    <property type="match status" value="1"/>
</dbReference>
<evidence type="ECO:0000313" key="11">
    <source>
        <dbReference type="Proteomes" id="UP000563151"/>
    </source>
</evidence>
<evidence type="ECO:0000256" key="5">
    <source>
        <dbReference type="ARBA" id="ARBA00022785"/>
    </source>
</evidence>
<comment type="caution">
    <text evidence="10">The sequence shown here is derived from an EMBL/GenBank/DDBJ whole genome shotgun (WGS) entry which is preliminary data.</text>
</comment>
<gene>
    <name evidence="10" type="primary">queG</name>
    <name evidence="10" type="ORF">HGG79_16875</name>
</gene>
<dbReference type="EC" id="1.17.99.6" evidence="10"/>
<dbReference type="InterPro" id="IPR017900">
    <property type="entry name" value="4Fe4S_Fe_S_CS"/>
</dbReference>
<keyword evidence="8" id="KW-0411">Iron-sulfur</keyword>
<evidence type="ECO:0000259" key="9">
    <source>
        <dbReference type="PROSITE" id="PS51379"/>
    </source>
</evidence>
<name>A0A923J302_CLOTT</name>
<keyword evidence="6 10" id="KW-0560">Oxidoreductase</keyword>
<dbReference type="GO" id="GO:0008616">
    <property type="term" value="P:tRNA queuosine(34) biosynthetic process"/>
    <property type="evidence" value="ECO:0007669"/>
    <property type="project" value="UniProtKB-KW"/>
</dbReference>
<evidence type="ECO:0000313" key="10">
    <source>
        <dbReference type="EMBL" id="MBC2399430.1"/>
    </source>
</evidence>
<dbReference type="SUPFAM" id="SSF46548">
    <property type="entry name" value="alpha-helical ferredoxin"/>
    <property type="match status" value="1"/>
</dbReference>
<evidence type="ECO:0000256" key="2">
    <source>
        <dbReference type="ARBA" id="ARBA00022490"/>
    </source>
</evidence>
<accession>A0A923J302</accession>
<keyword evidence="5" id="KW-0671">Queuosine biosynthesis</keyword>
<dbReference type="InterPro" id="IPR013542">
    <property type="entry name" value="QueG_DUF1730"/>
</dbReference>
<dbReference type="PROSITE" id="PS51379">
    <property type="entry name" value="4FE4S_FER_2"/>
    <property type="match status" value="1"/>
</dbReference>
<feature type="domain" description="4Fe-4S ferredoxin-type" evidence="9">
    <location>
        <begin position="164"/>
        <end position="196"/>
    </location>
</feature>
<keyword evidence="4" id="KW-0479">Metal-binding</keyword>
<keyword evidence="1" id="KW-0004">4Fe-4S</keyword>
<dbReference type="RefSeq" id="WP_035150904.1">
    <property type="nucleotide sequence ID" value="NZ_JAAZWO010000028.1"/>
</dbReference>
<reference evidence="10 11" key="1">
    <citation type="submission" date="2020-04" db="EMBL/GenBank/DDBJ databases">
        <title>Genomic insights into acetone-butanol-ethanol (ABE) fermentation by sequencing solventogenic clostridia strains.</title>
        <authorList>
            <person name="Brown S."/>
        </authorList>
    </citation>
    <scope>NUCLEOTIDE SEQUENCE [LARGE SCALE GENOMIC DNA]</scope>
    <source>
        <strain evidence="10 11">DJ011</strain>
    </source>
</reference>
<organism evidence="10 11">
    <name type="scientific">Clostridium tetanomorphum</name>
    <dbReference type="NCBI Taxonomy" id="1553"/>
    <lineage>
        <taxon>Bacteria</taxon>
        <taxon>Bacillati</taxon>
        <taxon>Bacillota</taxon>
        <taxon>Clostridia</taxon>
        <taxon>Eubacteriales</taxon>
        <taxon>Clostridiaceae</taxon>
        <taxon>Clostridium</taxon>
    </lineage>
</organism>
<evidence type="ECO:0000256" key="4">
    <source>
        <dbReference type="ARBA" id="ARBA00022723"/>
    </source>
</evidence>
<keyword evidence="2" id="KW-0963">Cytoplasm</keyword>
<sequence length="326" mass="37689">MSNKYKIIKYCNELGLDTIGITSCRKFKELEELFQLRKNKGYENEFEEKNIDKRINPKIYMEGGKAIISIAFPYMFNNEFDSKFYFSKYTMGKDYHLVISNYLKKICMFIESLGGEAKYFVDSNFLPERHIASLSGIGFIGKNNMIITKKYGSYVFLGEIITNLELEEDKPVEYGCGNCSLCLQECPTGSIKGNFNNPNICLSYITQKKDLEDVWLSKLNGRIFGCDSCQKICPYNKKVNCSSIKEFIPLPFMENADIGELINLDNKTFKEKYANTSCGWRGKNILTRNALINAFKEGEFENIVIKQFNSPYVKDYYGRLLRLHKL</sequence>
<dbReference type="InterPro" id="IPR017896">
    <property type="entry name" value="4Fe4S_Fe-S-bd"/>
</dbReference>
<proteinExistence type="predicted"/>
<protein>
    <submittedName>
        <fullName evidence="10">tRNA epoxyqueuosine(34) reductase QueG</fullName>
        <ecNumber evidence="10">1.17.99.6</ecNumber>
    </submittedName>
</protein>
<dbReference type="PANTHER" id="PTHR30002:SF4">
    <property type="entry name" value="EPOXYQUEUOSINE REDUCTASE"/>
    <property type="match status" value="1"/>
</dbReference>
<dbReference type="Pfam" id="PF08331">
    <property type="entry name" value="QueG_DUF1730"/>
    <property type="match status" value="1"/>
</dbReference>